<keyword evidence="7" id="KW-0489">Methyltransferase</keyword>
<dbReference type="InterPro" id="IPR007318">
    <property type="entry name" value="Phopholipid_MeTrfase"/>
</dbReference>
<dbReference type="PANTHER" id="PTHR31040:SF1">
    <property type="entry name" value="NURIM"/>
    <property type="match status" value="1"/>
</dbReference>
<evidence type="ECO:0000256" key="5">
    <source>
        <dbReference type="ARBA" id="ARBA00023136"/>
    </source>
</evidence>
<feature type="transmembrane region" description="Helical" evidence="6">
    <location>
        <begin position="97"/>
        <end position="114"/>
    </location>
</feature>
<reference evidence="7 8" key="1">
    <citation type="submission" date="2019-03" db="EMBL/GenBank/DDBJ databases">
        <title>Seongchinamella monodicae gen. nov., sp. nov., a novel member of the Gammaproteobacteria isolated from a tidal mudflat of beach.</title>
        <authorList>
            <person name="Yang H.G."/>
            <person name="Kang J.W."/>
            <person name="Lee S.D."/>
        </authorList>
    </citation>
    <scope>NUCLEOTIDE SEQUENCE [LARGE SCALE GENOMIC DNA]</scope>
    <source>
        <strain evidence="7 8">GH4-78</strain>
    </source>
</reference>
<evidence type="ECO:0000313" key="7">
    <source>
        <dbReference type="EMBL" id="TDG13437.1"/>
    </source>
</evidence>
<dbReference type="OrthoDB" id="9789029at2"/>
<evidence type="ECO:0000256" key="1">
    <source>
        <dbReference type="ARBA" id="ARBA00004127"/>
    </source>
</evidence>
<dbReference type="GO" id="GO:0032259">
    <property type="term" value="P:methylation"/>
    <property type="evidence" value="ECO:0007669"/>
    <property type="project" value="UniProtKB-KW"/>
</dbReference>
<comment type="similarity">
    <text evidence="2">Belongs to the nurim family.</text>
</comment>
<dbReference type="RefSeq" id="WP_133211409.1">
    <property type="nucleotide sequence ID" value="NZ_SMSE01000002.1"/>
</dbReference>
<proteinExistence type="inferred from homology"/>
<name>A0A4R5LRT6_9GAMM</name>
<evidence type="ECO:0000313" key="8">
    <source>
        <dbReference type="Proteomes" id="UP000295554"/>
    </source>
</evidence>
<accession>A0A4R5LRT6</accession>
<gene>
    <name evidence="7" type="ORF">E2F43_07815</name>
</gene>
<comment type="caution">
    <text evidence="7">The sequence shown here is derived from an EMBL/GenBank/DDBJ whole genome shotgun (WGS) entry which is preliminary data.</text>
</comment>
<keyword evidence="4 6" id="KW-1133">Transmembrane helix</keyword>
<dbReference type="Pfam" id="PF04191">
    <property type="entry name" value="PEMT"/>
    <property type="match status" value="1"/>
</dbReference>
<evidence type="ECO:0000256" key="2">
    <source>
        <dbReference type="ARBA" id="ARBA00010631"/>
    </source>
</evidence>
<sequence>MKFIKLGYSVITYLFFLAVFNYLVLFLGAGFLAEWIPVLSTAKTVDSGSVYFALPAIPAWLGNIVLLLVFSFQHSIMARAGVKRVVTRFIPESAERSTYVLFTCALLAWMFLAWQPQSSVIWATEGWLAVSLTLIFLLGAGLVLWSTFMISHWRLFGLSQAWHAFAGKELAPDSFETPSLYKYSRHPMYVGILLVMWSTPQMTVGHLVLALVWTAYVFIGIYFEERDLIRHFGQQYLDYRNSVSKLFPFKSLLGSAPMPGRDKAKAN</sequence>
<feature type="transmembrane region" description="Helical" evidence="6">
    <location>
        <begin position="204"/>
        <end position="223"/>
    </location>
</feature>
<dbReference type="GO" id="GO:0012505">
    <property type="term" value="C:endomembrane system"/>
    <property type="evidence" value="ECO:0007669"/>
    <property type="project" value="UniProtKB-SubCell"/>
</dbReference>
<keyword evidence="7" id="KW-0808">Transferase</keyword>
<dbReference type="EMBL" id="SMSE01000002">
    <property type="protein sequence ID" value="TDG13437.1"/>
    <property type="molecule type" value="Genomic_DNA"/>
</dbReference>
<keyword evidence="5 6" id="KW-0472">Membrane</keyword>
<evidence type="ECO:0000256" key="3">
    <source>
        <dbReference type="ARBA" id="ARBA00022692"/>
    </source>
</evidence>
<dbReference type="Gene3D" id="1.20.120.1630">
    <property type="match status" value="1"/>
</dbReference>
<feature type="transmembrane region" description="Helical" evidence="6">
    <location>
        <begin position="52"/>
        <end position="76"/>
    </location>
</feature>
<dbReference type="InterPro" id="IPR033580">
    <property type="entry name" value="Nurim-like"/>
</dbReference>
<dbReference type="Proteomes" id="UP000295554">
    <property type="component" value="Unassembled WGS sequence"/>
</dbReference>
<dbReference type="AlphaFoldDB" id="A0A4R5LRT6"/>
<organism evidence="7 8">
    <name type="scientific">Seongchinamella unica</name>
    <dbReference type="NCBI Taxonomy" id="2547392"/>
    <lineage>
        <taxon>Bacteria</taxon>
        <taxon>Pseudomonadati</taxon>
        <taxon>Pseudomonadota</taxon>
        <taxon>Gammaproteobacteria</taxon>
        <taxon>Cellvibrionales</taxon>
        <taxon>Halieaceae</taxon>
        <taxon>Seongchinamella</taxon>
    </lineage>
</organism>
<comment type="subcellular location">
    <subcellularLocation>
        <location evidence="1">Endomembrane system</location>
        <topology evidence="1">Multi-pass membrane protein</topology>
    </subcellularLocation>
</comment>
<feature type="transmembrane region" description="Helical" evidence="6">
    <location>
        <begin position="12"/>
        <end position="32"/>
    </location>
</feature>
<feature type="transmembrane region" description="Helical" evidence="6">
    <location>
        <begin position="126"/>
        <end position="145"/>
    </location>
</feature>
<keyword evidence="3 6" id="KW-0812">Transmembrane</keyword>
<protein>
    <submittedName>
        <fullName evidence="7">Isoprenylcysteine carboxylmethyltransferase family protein</fullName>
    </submittedName>
</protein>
<evidence type="ECO:0000256" key="4">
    <source>
        <dbReference type="ARBA" id="ARBA00022989"/>
    </source>
</evidence>
<dbReference type="PANTHER" id="PTHR31040">
    <property type="entry name" value="NURIM"/>
    <property type="match status" value="1"/>
</dbReference>
<keyword evidence="8" id="KW-1185">Reference proteome</keyword>
<evidence type="ECO:0000256" key="6">
    <source>
        <dbReference type="SAM" id="Phobius"/>
    </source>
</evidence>
<dbReference type="GO" id="GO:0008168">
    <property type="term" value="F:methyltransferase activity"/>
    <property type="evidence" value="ECO:0007669"/>
    <property type="project" value="UniProtKB-KW"/>
</dbReference>